<comment type="caution">
    <text evidence="2">The sequence shown here is derived from an EMBL/GenBank/DDBJ whole genome shotgun (WGS) entry which is preliminary data.</text>
</comment>
<gene>
    <name evidence="2" type="ORF">PCASD_10571</name>
</gene>
<proteinExistence type="predicted"/>
<dbReference type="AlphaFoldDB" id="A0A2N5UKR0"/>
<accession>A0A2N5UKR0</accession>
<dbReference type="Proteomes" id="UP000235392">
    <property type="component" value="Unassembled WGS sequence"/>
</dbReference>
<evidence type="ECO:0000256" key="1">
    <source>
        <dbReference type="SAM" id="MobiDB-lite"/>
    </source>
</evidence>
<evidence type="ECO:0000313" key="3">
    <source>
        <dbReference type="Proteomes" id="UP000235392"/>
    </source>
</evidence>
<dbReference type="EMBL" id="PGCI01000129">
    <property type="protein sequence ID" value="PLW38359.1"/>
    <property type="molecule type" value="Genomic_DNA"/>
</dbReference>
<reference evidence="2 3" key="1">
    <citation type="submission" date="2017-11" db="EMBL/GenBank/DDBJ databases">
        <title>De novo assembly and phasing of dikaryotic genomes from two isolates of Puccinia coronata f. sp. avenae, the causal agent of oat crown rust.</title>
        <authorList>
            <person name="Miller M.E."/>
            <person name="Zhang Y."/>
            <person name="Omidvar V."/>
            <person name="Sperschneider J."/>
            <person name="Schwessinger B."/>
            <person name="Raley C."/>
            <person name="Palmer J.M."/>
            <person name="Garnica D."/>
            <person name="Upadhyaya N."/>
            <person name="Rathjen J."/>
            <person name="Taylor J.M."/>
            <person name="Park R.F."/>
            <person name="Dodds P.N."/>
            <person name="Hirsch C.D."/>
            <person name="Kianian S.F."/>
            <person name="Figueroa M."/>
        </authorList>
    </citation>
    <scope>NUCLEOTIDE SEQUENCE [LARGE SCALE GENOMIC DNA]</scope>
    <source>
        <strain evidence="2">12SD80</strain>
    </source>
</reference>
<organism evidence="2 3">
    <name type="scientific">Puccinia coronata f. sp. avenae</name>
    <dbReference type="NCBI Taxonomy" id="200324"/>
    <lineage>
        <taxon>Eukaryota</taxon>
        <taxon>Fungi</taxon>
        <taxon>Dikarya</taxon>
        <taxon>Basidiomycota</taxon>
        <taxon>Pucciniomycotina</taxon>
        <taxon>Pucciniomycetes</taxon>
        <taxon>Pucciniales</taxon>
        <taxon>Pucciniaceae</taxon>
        <taxon>Puccinia</taxon>
    </lineage>
</organism>
<evidence type="ECO:0000313" key="2">
    <source>
        <dbReference type="EMBL" id="PLW38359.1"/>
    </source>
</evidence>
<name>A0A2N5UKR0_9BASI</name>
<feature type="region of interest" description="Disordered" evidence="1">
    <location>
        <begin position="145"/>
        <end position="168"/>
    </location>
</feature>
<sequence length="168" mass="18087">MSPCGVLRGSHVKRLRDCVIAGEGVLALLHSLAHIVCKSVRWGHSKCGSPVRVPSLRPVVALSHFRLLTTHSTLHQPLLTHPLQLCFFPPLHHLKHSALMETLKHTNNNQPSSLGASIGAALSGAPGTDGAHLLLSDSSRLPAAELPAPMSEKPLSATTLDRKARWWP</sequence>
<protein>
    <submittedName>
        <fullName evidence="2">Uncharacterized protein</fullName>
    </submittedName>
</protein>